<keyword evidence="3" id="KW-1185">Reference proteome</keyword>
<dbReference type="GeneTree" id="ENSGT00390000010292"/>
<dbReference type="CTD" id="286006"/>
<dbReference type="GeneID" id="100559193"/>
<organism evidence="2 3">
    <name type="scientific">Anolis carolinensis</name>
    <name type="common">Green anole</name>
    <name type="synonym">American chameleon</name>
    <dbReference type="NCBI Taxonomy" id="28377"/>
    <lineage>
        <taxon>Eukaryota</taxon>
        <taxon>Metazoa</taxon>
        <taxon>Chordata</taxon>
        <taxon>Craniata</taxon>
        <taxon>Vertebrata</taxon>
        <taxon>Euteleostomi</taxon>
        <taxon>Lepidosauria</taxon>
        <taxon>Squamata</taxon>
        <taxon>Bifurcata</taxon>
        <taxon>Unidentata</taxon>
        <taxon>Episquamata</taxon>
        <taxon>Toxicofera</taxon>
        <taxon>Iguania</taxon>
        <taxon>Dactyloidae</taxon>
        <taxon>Anolis</taxon>
    </lineage>
</organism>
<feature type="transmembrane region" description="Helical" evidence="1">
    <location>
        <begin position="65"/>
        <end position="89"/>
    </location>
</feature>
<dbReference type="AlphaFoldDB" id="A0A803TUQ1"/>
<protein>
    <submittedName>
        <fullName evidence="2">Leucine rich single-pass membrane protein 1</fullName>
    </submittedName>
</protein>
<evidence type="ECO:0000256" key="1">
    <source>
        <dbReference type="SAM" id="Phobius"/>
    </source>
</evidence>
<dbReference type="Ensembl" id="ENSACAT00000047037.1">
    <property type="protein sequence ID" value="ENSACAP00000038941.1"/>
    <property type="gene ID" value="ENSACAG00000040854.1"/>
</dbReference>
<dbReference type="OrthoDB" id="9942858at2759"/>
<dbReference type="Pfam" id="PF15145">
    <property type="entry name" value="DUF4577"/>
    <property type="match status" value="1"/>
</dbReference>
<dbReference type="Proteomes" id="UP000001646">
    <property type="component" value="Chromosome 5"/>
</dbReference>
<reference evidence="2 3" key="1">
    <citation type="submission" date="2009-12" db="EMBL/GenBank/DDBJ databases">
        <title>The Genome Sequence of Anolis carolinensis (Green Anole Lizard).</title>
        <authorList>
            <consortium name="The Genome Sequencing Platform"/>
            <person name="Di Palma F."/>
            <person name="Alfoldi J."/>
            <person name="Heiman D."/>
            <person name="Young S."/>
            <person name="Grabherr M."/>
            <person name="Johnson J."/>
            <person name="Lander E.S."/>
            <person name="Lindblad-Toh K."/>
        </authorList>
    </citation>
    <scope>NUCLEOTIDE SEQUENCE [LARGE SCALE GENOMIC DNA]</scope>
    <source>
        <strain evidence="2 3">JBL SC #1</strain>
    </source>
</reference>
<evidence type="ECO:0000313" key="3">
    <source>
        <dbReference type="Proteomes" id="UP000001646"/>
    </source>
</evidence>
<dbReference type="InParanoid" id="A0A803TUQ1"/>
<gene>
    <name evidence="2" type="primary">LSMEM1</name>
</gene>
<dbReference type="RefSeq" id="XP_008109354.1">
    <property type="nucleotide sequence ID" value="XM_008111147.3"/>
</dbReference>
<dbReference type="PANTHER" id="PTHR36475:SF1">
    <property type="entry name" value="LEUCINE-RICH SINGLE-PASS MEMBRANE PROTEIN 1"/>
    <property type="match status" value="1"/>
</dbReference>
<keyword evidence="1" id="KW-0812">Transmembrane</keyword>
<name>A0A803TUQ1_ANOCA</name>
<keyword evidence="1" id="KW-1133">Transmembrane helix</keyword>
<reference evidence="2" key="2">
    <citation type="submission" date="2025-08" db="UniProtKB">
        <authorList>
            <consortium name="Ensembl"/>
        </authorList>
    </citation>
    <scope>IDENTIFICATION</scope>
</reference>
<dbReference type="InterPro" id="IPR028099">
    <property type="entry name" value="DUF4577"/>
</dbReference>
<evidence type="ECO:0000313" key="2">
    <source>
        <dbReference type="Ensembl" id="ENSACAP00000038941.1"/>
    </source>
</evidence>
<dbReference type="PANTHER" id="PTHR36475">
    <property type="entry name" value="LEUCINE-RICH SINGLE-PASS MEMBRANE PROTEIN 1"/>
    <property type="match status" value="1"/>
</dbReference>
<proteinExistence type="predicted"/>
<sequence length="138" mass="15930">MESSSDENDIENSQDQEGKLYVVDSLNNLNEHCMMHSHHPVWEYREDTESPGCLMMQSSLRCQSWFFVTSIITLIVSLALVSFVIILIVHTGDKIDELSRKIVLERKSIGDLVKFNYMVLQHLNQTELMDNIENIITV</sequence>
<accession>A0A803TUQ1</accession>
<reference evidence="2" key="3">
    <citation type="submission" date="2025-09" db="UniProtKB">
        <authorList>
            <consortium name="Ensembl"/>
        </authorList>
    </citation>
    <scope>IDENTIFICATION</scope>
</reference>
<keyword evidence="1" id="KW-0472">Membrane</keyword>